<evidence type="ECO:0000256" key="1">
    <source>
        <dbReference type="ARBA" id="ARBA00010272"/>
    </source>
</evidence>
<organism evidence="3 4">
    <name type="scientific">Rhizodiscina lignyota</name>
    <dbReference type="NCBI Taxonomy" id="1504668"/>
    <lineage>
        <taxon>Eukaryota</taxon>
        <taxon>Fungi</taxon>
        <taxon>Dikarya</taxon>
        <taxon>Ascomycota</taxon>
        <taxon>Pezizomycotina</taxon>
        <taxon>Dothideomycetes</taxon>
        <taxon>Pleosporomycetidae</taxon>
        <taxon>Aulographales</taxon>
        <taxon>Rhizodiscinaceae</taxon>
        <taxon>Rhizodiscina</taxon>
    </lineage>
</organism>
<proteinExistence type="inferred from homology"/>
<reference evidence="3" key="1">
    <citation type="journal article" date="2020" name="Stud. Mycol.">
        <title>101 Dothideomycetes genomes: a test case for predicting lifestyles and emergence of pathogens.</title>
        <authorList>
            <person name="Haridas S."/>
            <person name="Albert R."/>
            <person name="Binder M."/>
            <person name="Bloem J."/>
            <person name="Labutti K."/>
            <person name="Salamov A."/>
            <person name="Andreopoulos B."/>
            <person name="Baker S."/>
            <person name="Barry K."/>
            <person name="Bills G."/>
            <person name="Bluhm B."/>
            <person name="Cannon C."/>
            <person name="Castanera R."/>
            <person name="Culley D."/>
            <person name="Daum C."/>
            <person name="Ezra D."/>
            <person name="Gonzalez J."/>
            <person name="Henrissat B."/>
            <person name="Kuo A."/>
            <person name="Liang C."/>
            <person name="Lipzen A."/>
            <person name="Lutzoni F."/>
            <person name="Magnuson J."/>
            <person name="Mondo S."/>
            <person name="Nolan M."/>
            <person name="Ohm R."/>
            <person name="Pangilinan J."/>
            <person name="Park H.-J."/>
            <person name="Ramirez L."/>
            <person name="Alfaro M."/>
            <person name="Sun H."/>
            <person name="Tritt A."/>
            <person name="Yoshinaga Y."/>
            <person name="Zwiers L.-H."/>
            <person name="Turgeon B."/>
            <person name="Goodwin S."/>
            <person name="Spatafora J."/>
            <person name="Crous P."/>
            <person name="Grigoriev I."/>
        </authorList>
    </citation>
    <scope>NUCLEOTIDE SEQUENCE</scope>
    <source>
        <strain evidence="3">CBS 133067</strain>
    </source>
</reference>
<name>A0A9P4M8T4_9PEZI</name>
<dbReference type="Gene3D" id="3.30.70.930">
    <property type="match status" value="1"/>
</dbReference>
<dbReference type="GO" id="GO:0005829">
    <property type="term" value="C:cytosol"/>
    <property type="evidence" value="ECO:0007669"/>
    <property type="project" value="TreeGrafter"/>
</dbReference>
<comment type="similarity">
    <text evidence="1">Belongs to the UPF0045 family.</text>
</comment>
<dbReference type="PANTHER" id="PTHR33777:SF1">
    <property type="entry name" value="UPF0045 PROTEIN ECM15"/>
    <property type="match status" value="1"/>
</dbReference>
<sequence>MATSLPAKCQADFCIVPVGTVSPSTSPHLDRVEILLKQSGLEYSMHQSGTRIEGDWLEVMNLIGKAHMLLHDESVQKVHTDVRIETR</sequence>
<evidence type="ECO:0000313" key="3">
    <source>
        <dbReference type="EMBL" id="KAF2101983.1"/>
    </source>
</evidence>
<gene>
    <name evidence="3" type="ORF">NA57DRAFT_73423</name>
</gene>
<protein>
    <submittedName>
        <fullName evidence="3">YkoF-like protein</fullName>
    </submittedName>
</protein>
<comment type="caution">
    <text evidence="3">The sequence shown here is derived from an EMBL/GenBank/DDBJ whole genome shotgun (WGS) entry which is preliminary data.</text>
</comment>
<dbReference type="SUPFAM" id="SSF89957">
    <property type="entry name" value="MTH1187/YkoF-like"/>
    <property type="match status" value="1"/>
</dbReference>
<keyword evidence="4" id="KW-1185">Reference proteome</keyword>
<accession>A0A9P4M8T4</accession>
<dbReference type="AlphaFoldDB" id="A0A9P4M8T4"/>
<dbReference type="PANTHER" id="PTHR33777">
    <property type="entry name" value="UPF0045 PROTEIN ECM15"/>
    <property type="match status" value="1"/>
</dbReference>
<evidence type="ECO:0000259" key="2">
    <source>
        <dbReference type="Pfam" id="PF01910"/>
    </source>
</evidence>
<dbReference type="NCBIfam" id="TIGR00106">
    <property type="entry name" value="MTH1187 family thiamine-binding protein"/>
    <property type="match status" value="1"/>
</dbReference>
<dbReference type="InterPro" id="IPR029756">
    <property type="entry name" value="MTH1187/YkoF-like"/>
</dbReference>
<dbReference type="EMBL" id="ML978123">
    <property type="protein sequence ID" value="KAF2101983.1"/>
    <property type="molecule type" value="Genomic_DNA"/>
</dbReference>
<evidence type="ECO:0000313" key="4">
    <source>
        <dbReference type="Proteomes" id="UP000799772"/>
    </source>
</evidence>
<dbReference type="InterPro" id="IPR051614">
    <property type="entry name" value="UPF0045_domain"/>
</dbReference>
<dbReference type="Pfam" id="PF01910">
    <property type="entry name" value="Thiamine_BP"/>
    <property type="match status" value="1"/>
</dbReference>
<dbReference type="OrthoDB" id="5587367at2759"/>
<dbReference type="Proteomes" id="UP000799772">
    <property type="component" value="Unassembled WGS sequence"/>
</dbReference>
<dbReference type="InterPro" id="IPR002767">
    <property type="entry name" value="Thiamine_BP"/>
</dbReference>
<feature type="domain" description="Thiamine-binding protein" evidence="2">
    <location>
        <begin position="11"/>
        <end position="87"/>
    </location>
</feature>